<evidence type="ECO:0000313" key="2">
    <source>
        <dbReference type="Proteomes" id="UP000215914"/>
    </source>
</evidence>
<accession>A0A9K3HAA1</accession>
<reference evidence="1" key="1">
    <citation type="journal article" date="2017" name="Nature">
        <title>The sunflower genome provides insights into oil metabolism, flowering and Asterid evolution.</title>
        <authorList>
            <person name="Badouin H."/>
            <person name="Gouzy J."/>
            <person name="Grassa C.J."/>
            <person name="Murat F."/>
            <person name="Staton S.E."/>
            <person name="Cottret L."/>
            <person name="Lelandais-Briere C."/>
            <person name="Owens G.L."/>
            <person name="Carrere S."/>
            <person name="Mayjonade B."/>
            <person name="Legrand L."/>
            <person name="Gill N."/>
            <person name="Kane N.C."/>
            <person name="Bowers J.E."/>
            <person name="Hubner S."/>
            <person name="Bellec A."/>
            <person name="Berard A."/>
            <person name="Berges H."/>
            <person name="Blanchet N."/>
            <person name="Boniface M.C."/>
            <person name="Brunel D."/>
            <person name="Catrice O."/>
            <person name="Chaidir N."/>
            <person name="Claudel C."/>
            <person name="Donnadieu C."/>
            <person name="Faraut T."/>
            <person name="Fievet G."/>
            <person name="Helmstetter N."/>
            <person name="King M."/>
            <person name="Knapp S.J."/>
            <person name="Lai Z."/>
            <person name="Le Paslier M.C."/>
            <person name="Lippi Y."/>
            <person name="Lorenzon L."/>
            <person name="Mandel J.R."/>
            <person name="Marage G."/>
            <person name="Marchand G."/>
            <person name="Marquand E."/>
            <person name="Bret-Mestries E."/>
            <person name="Morien E."/>
            <person name="Nambeesan S."/>
            <person name="Nguyen T."/>
            <person name="Pegot-Espagnet P."/>
            <person name="Pouilly N."/>
            <person name="Raftis F."/>
            <person name="Sallet E."/>
            <person name="Schiex T."/>
            <person name="Thomas J."/>
            <person name="Vandecasteele C."/>
            <person name="Vares D."/>
            <person name="Vear F."/>
            <person name="Vautrin S."/>
            <person name="Crespi M."/>
            <person name="Mangin B."/>
            <person name="Burke J.M."/>
            <person name="Salse J."/>
            <person name="Munos S."/>
            <person name="Vincourt P."/>
            <person name="Rieseberg L.H."/>
            <person name="Langlade N.B."/>
        </authorList>
    </citation>
    <scope>NUCLEOTIDE SEQUENCE</scope>
    <source>
        <tissue evidence="1">Leaves</tissue>
    </source>
</reference>
<gene>
    <name evidence="1" type="ORF">HanXRQr2_Chr13g0580531</name>
</gene>
<dbReference type="Gramene" id="mRNA:HanXRQr2_Chr13g0580531">
    <property type="protein sequence ID" value="mRNA:HanXRQr2_Chr13g0580531"/>
    <property type="gene ID" value="HanXRQr2_Chr13g0580531"/>
</dbReference>
<dbReference type="EMBL" id="MNCJ02000328">
    <property type="protein sequence ID" value="KAF5772720.1"/>
    <property type="molecule type" value="Genomic_DNA"/>
</dbReference>
<reference evidence="1" key="2">
    <citation type="submission" date="2020-06" db="EMBL/GenBank/DDBJ databases">
        <title>Helianthus annuus Genome sequencing and assembly Release 2.</title>
        <authorList>
            <person name="Gouzy J."/>
            <person name="Langlade N."/>
            <person name="Munos S."/>
        </authorList>
    </citation>
    <scope>NUCLEOTIDE SEQUENCE</scope>
    <source>
        <tissue evidence="1">Leaves</tissue>
    </source>
</reference>
<evidence type="ECO:0000313" key="1">
    <source>
        <dbReference type="EMBL" id="KAF5772720.1"/>
    </source>
</evidence>
<dbReference type="Proteomes" id="UP000215914">
    <property type="component" value="Unassembled WGS sequence"/>
</dbReference>
<dbReference type="AlphaFoldDB" id="A0A9K3HAA1"/>
<organism evidence="1 2">
    <name type="scientific">Helianthus annuus</name>
    <name type="common">Common sunflower</name>
    <dbReference type="NCBI Taxonomy" id="4232"/>
    <lineage>
        <taxon>Eukaryota</taxon>
        <taxon>Viridiplantae</taxon>
        <taxon>Streptophyta</taxon>
        <taxon>Embryophyta</taxon>
        <taxon>Tracheophyta</taxon>
        <taxon>Spermatophyta</taxon>
        <taxon>Magnoliopsida</taxon>
        <taxon>eudicotyledons</taxon>
        <taxon>Gunneridae</taxon>
        <taxon>Pentapetalae</taxon>
        <taxon>asterids</taxon>
        <taxon>campanulids</taxon>
        <taxon>Asterales</taxon>
        <taxon>Asteraceae</taxon>
        <taxon>Asteroideae</taxon>
        <taxon>Heliantheae alliance</taxon>
        <taxon>Heliantheae</taxon>
        <taxon>Helianthus</taxon>
    </lineage>
</organism>
<protein>
    <submittedName>
        <fullName evidence="1">Uncharacterized protein</fullName>
    </submittedName>
</protein>
<name>A0A9K3HAA1_HELAN</name>
<keyword evidence="2" id="KW-1185">Reference proteome</keyword>
<sequence length="45" mass="5157">METYCCRRPFESVSSGDGLQISPWGGVSLLISSNLDYWVLKYEIR</sequence>
<proteinExistence type="predicted"/>
<comment type="caution">
    <text evidence="1">The sequence shown here is derived from an EMBL/GenBank/DDBJ whole genome shotgun (WGS) entry which is preliminary data.</text>
</comment>